<dbReference type="InterPro" id="IPR052469">
    <property type="entry name" value="MEIOB"/>
</dbReference>
<dbReference type="HOGENOM" id="CLU_1338773_0_0_1"/>
<dbReference type="GO" id="GO:0000712">
    <property type="term" value="P:resolution of meiotic recombination intermediates"/>
    <property type="evidence" value="ECO:0000318"/>
    <property type="project" value="GO_Central"/>
</dbReference>
<dbReference type="AlphaFoldDB" id="E9GY02"/>
<sequence>MASVASLTSKRGGNRGAITRLIAKISDIIADASMDRDRKIHELNKKLDLYDKIKVVEALDTEIVELLAAAEVEDEMDSSGVVNMAAYDARDAAKFTLKKLMDEKAAEVAATANLNPPAATITPIINVTTATDSNIEILEDSESALIHPSSLKPPKNLNVMFTGATSSNKESKKRETPPVRKLYCPFCDGEHWPTDCLTVVYRQDS</sequence>
<dbReference type="GO" id="GO:0008310">
    <property type="term" value="F:single-stranded DNA 3'-5' DNA exonuclease activity"/>
    <property type="evidence" value="ECO:0000318"/>
    <property type="project" value="GO_Central"/>
</dbReference>
<dbReference type="InParanoid" id="E9GY02"/>
<dbReference type="PANTHER" id="PTHR21166">
    <property type="entry name" value="CELL DIVISION CONTROL PROTEIN 24 OB DOMAIN-CONTAINING PROTEIN-RELATED"/>
    <property type="match status" value="1"/>
</dbReference>
<evidence type="ECO:0000313" key="1">
    <source>
        <dbReference type="EMBL" id="EFX75646.1"/>
    </source>
</evidence>
<accession>E9GY02</accession>
<dbReference type="GO" id="GO:0003697">
    <property type="term" value="F:single-stranded DNA binding"/>
    <property type="evidence" value="ECO:0000318"/>
    <property type="project" value="GO_Central"/>
</dbReference>
<organism evidence="1 2">
    <name type="scientific">Daphnia pulex</name>
    <name type="common">Water flea</name>
    <dbReference type="NCBI Taxonomy" id="6669"/>
    <lineage>
        <taxon>Eukaryota</taxon>
        <taxon>Metazoa</taxon>
        <taxon>Ecdysozoa</taxon>
        <taxon>Arthropoda</taxon>
        <taxon>Crustacea</taxon>
        <taxon>Branchiopoda</taxon>
        <taxon>Diplostraca</taxon>
        <taxon>Cladocera</taxon>
        <taxon>Anomopoda</taxon>
        <taxon>Daphniidae</taxon>
        <taxon>Daphnia</taxon>
    </lineage>
</organism>
<reference evidence="1 2" key="1">
    <citation type="journal article" date="2011" name="Science">
        <title>The ecoresponsive genome of Daphnia pulex.</title>
        <authorList>
            <person name="Colbourne J.K."/>
            <person name="Pfrender M.E."/>
            <person name="Gilbert D."/>
            <person name="Thomas W.K."/>
            <person name="Tucker A."/>
            <person name="Oakley T.H."/>
            <person name="Tokishita S."/>
            <person name="Aerts A."/>
            <person name="Arnold G.J."/>
            <person name="Basu M.K."/>
            <person name="Bauer D.J."/>
            <person name="Caceres C.E."/>
            <person name="Carmel L."/>
            <person name="Casola C."/>
            <person name="Choi J.H."/>
            <person name="Detter J.C."/>
            <person name="Dong Q."/>
            <person name="Dusheyko S."/>
            <person name="Eads B.D."/>
            <person name="Frohlich T."/>
            <person name="Geiler-Samerotte K.A."/>
            <person name="Gerlach D."/>
            <person name="Hatcher P."/>
            <person name="Jogdeo S."/>
            <person name="Krijgsveld J."/>
            <person name="Kriventseva E.V."/>
            <person name="Kultz D."/>
            <person name="Laforsch C."/>
            <person name="Lindquist E."/>
            <person name="Lopez J."/>
            <person name="Manak J.R."/>
            <person name="Muller J."/>
            <person name="Pangilinan J."/>
            <person name="Patwardhan R.P."/>
            <person name="Pitluck S."/>
            <person name="Pritham E.J."/>
            <person name="Rechtsteiner A."/>
            <person name="Rho M."/>
            <person name="Rogozin I.B."/>
            <person name="Sakarya O."/>
            <person name="Salamov A."/>
            <person name="Schaack S."/>
            <person name="Shapiro H."/>
            <person name="Shiga Y."/>
            <person name="Skalitzky C."/>
            <person name="Smith Z."/>
            <person name="Souvorov A."/>
            <person name="Sung W."/>
            <person name="Tang Z."/>
            <person name="Tsuchiya D."/>
            <person name="Tu H."/>
            <person name="Vos H."/>
            <person name="Wang M."/>
            <person name="Wolf Y.I."/>
            <person name="Yamagata H."/>
            <person name="Yamada T."/>
            <person name="Ye Y."/>
            <person name="Shaw J.R."/>
            <person name="Andrews J."/>
            <person name="Crease T.J."/>
            <person name="Tang H."/>
            <person name="Lucas S.M."/>
            <person name="Robertson H.M."/>
            <person name="Bork P."/>
            <person name="Koonin E.V."/>
            <person name="Zdobnov E.M."/>
            <person name="Grigoriev I.V."/>
            <person name="Lynch M."/>
            <person name="Boore J.L."/>
        </authorList>
    </citation>
    <scope>NUCLEOTIDE SEQUENCE [LARGE SCALE GENOMIC DNA]</scope>
</reference>
<dbReference type="EMBL" id="GL732574">
    <property type="protein sequence ID" value="EFX75646.1"/>
    <property type="molecule type" value="Genomic_DNA"/>
</dbReference>
<dbReference type="KEGG" id="dpx:DAPPUDRAFT_323133"/>
<dbReference type="PANTHER" id="PTHR21166:SF2">
    <property type="entry name" value="CELL DIVISION CONTROL PROTEIN 24 OB DOMAIN-CONTAINING PROTEIN-RELATED"/>
    <property type="match status" value="1"/>
</dbReference>
<evidence type="ECO:0000313" key="2">
    <source>
        <dbReference type="Proteomes" id="UP000000305"/>
    </source>
</evidence>
<protein>
    <submittedName>
        <fullName evidence="1">Uncharacterized protein</fullName>
    </submittedName>
</protein>
<proteinExistence type="predicted"/>
<dbReference type="Proteomes" id="UP000000305">
    <property type="component" value="Unassembled WGS sequence"/>
</dbReference>
<name>E9GY02_DAPPU</name>
<keyword evidence="2" id="KW-1185">Reference proteome</keyword>
<gene>
    <name evidence="1" type="ORF">DAPPUDRAFT_323133</name>
</gene>